<feature type="chain" id="PRO_5011689729" description="Secreted protein" evidence="1">
    <location>
        <begin position="27"/>
        <end position="137"/>
    </location>
</feature>
<accession>A0A1G7ZHK3</accession>
<dbReference type="InterPro" id="IPR058060">
    <property type="entry name" value="HYC_CC_PP"/>
</dbReference>
<sequence>MKFSYLHKTFSVALSFLVLFSTLSLTIDKHFCGDVLIDVAIFSESKTCGMEVSKTEQTDVIEKSCCKNEIDVIEGISDLTINSFEDFDLIQQQVLFAYSYSYINLFEGLPNLVIPHSDYLPPTLVEDIHLLDEVYLI</sequence>
<dbReference type="EMBL" id="FNCZ01000001">
    <property type="protein sequence ID" value="SDH08261.1"/>
    <property type="molecule type" value="Genomic_DNA"/>
</dbReference>
<dbReference type="AlphaFoldDB" id="A0A1G7ZHK3"/>
<evidence type="ECO:0000313" key="2">
    <source>
        <dbReference type="EMBL" id="SDH08261.1"/>
    </source>
</evidence>
<dbReference type="NCBIfam" id="NF047658">
    <property type="entry name" value="HYC_CC_PP"/>
    <property type="match status" value="1"/>
</dbReference>
<dbReference type="STRING" id="262004.SAMN04489796_1011338"/>
<dbReference type="InterPro" id="IPR058512">
    <property type="entry name" value="DUF8199"/>
</dbReference>
<dbReference type="Proteomes" id="UP000199492">
    <property type="component" value="Unassembled WGS sequence"/>
</dbReference>
<organism evidence="2 3">
    <name type="scientific">Winogradskyella thalassocola</name>
    <dbReference type="NCBI Taxonomy" id="262004"/>
    <lineage>
        <taxon>Bacteria</taxon>
        <taxon>Pseudomonadati</taxon>
        <taxon>Bacteroidota</taxon>
        <taxon>Flavobacteriia</taxon>
        <taxon>Flavobacteriales</taxon>
        <taxon>Flavobacteriaceae</taxon>
        <taxon>Winogradskyella</taxon>
    </lineage>
</organism>
<proteinExistence type="predicted"/>
<gene>
    <name evidence="2" type="ORF">SAMN04489796_1011338</name>
</gene>
<name>A0A1G7ZHK3_9FLAO</name>
<dbReference type="RefSeq" id="WP_092466770.1">
    <property type="nucleotide sequence ID" value="NZ_FNCZ01000001.1"/>
</dbReference>
<evidence type="ECO:0000313" key="3">
    <source>
        <dbReference type="Proteomes" id="UP000199492"/>
    </source>
</evidence>
<keyword evidence="3" id="KW-1185">Reference proteome</keyword>
<keyword evidence="1" id="KW-0732">Signal</keyword>
<dbReference type="Pfam" id="PF26622">
    <property type="entry name" value="DUF8199"/>
    <property type="match status" value="1"/>
</dbReference>
<dbReference type="OrthoDB" id="1493875at2"/>
<reference evidence="3" key="1">
    <citation type="submission" date="2016-10" db="EMBL/GenBank/DDBJ databases">
        <authorList>
            <person name="Varghese N."/>
            <person name="Submissions S."/>
        </authorList>
    </citation>
    <scope>NUCLEOTIDE SEQUENCE [LARGE SCALE GENOMIC DNA]</scope>
    <source>
        <strain evidence="3">DSM 15363</strain>
    </source>
</reference>
<protein>
    <recommendedName>
        <fullName evidence="4">Secreted protein</fullName>
    </recommendedName>
</protein>
<evidence type="ECO:0008006" key="4">
    <source>
        <dbReference type="Google" id="ProtNLM"/>
    </source>
</evidence>
<evidence type="ECO:0000256" key="1">
    <source>
        <dbReference type="SAM" id="SignalP"/>
    </source>
</evidence>
<feature type="signal peptide" evidence="1">
    <location>
        <begin position="1"/>
        <end position="26"/>
    </location>
</feature>